<proteinExistence type="predicted"/>
<evidence type="ECO:0000313" key="2">
    <source>
        <dbReference type="EMBL" id="THU75020.1"/>
    </source>
</evidence>
<reference evidence="2 3" key="1">
    <citation type="journal article" date="2019" name="Nat. Plants">
        <title>Genome sequencing of Musa balbisiana reveals subgenome evolution and function divergence in polyploid bananas.</title>
        <authorList>
            <person name="Yao X."/>
        </authorList>
    </citation>
    <scope>NUCLEOTIDE SEQUENCE [LARGE SCALE GENOMIC DNA]</scope>
    <source>
        <strain evidence="3">cv. DH-PKW</strain>
        <tissue evidence="2">Leaves</tissue>
    </source>
</reference>
<gene>
    <name evidence="2" type="ORF">C4D60_Mb04t39520</name>
</gene>
<sequence length="86" mass="9597">MLLSTPRFTISSQLPRSGFQEGSSQLVPPPPCLCLCLFLLLLRPPQIVPEVGRFSSSLGRFDHVLAIDFFLWFPDLLVVLSELPIS</sequence>
<keyword evidence="3" id="KW-1185">Reference proteome</keyword>
<name>A0A4S8KI04_MUSBA</name>
<dbReference type="EMBL" id="PYDT01000001">
    <property type="protein sequence ID" value="THU75020.1"/>
    <property type="molecule type" value="Genomic_DNA"/>
</dbReference>
<organism evidence="2 3">
    <name type="scientific">Musa balbisiana</name>
    <name type="common">Banana</name>
    <dbReference type="NCBI Taxonomy" id="52838"/>
    <lineage>
        <taxon>Eukaryota</taxon>
        <taxon>Viridiplantae</taxon>
        <taxon>Streptophyta</taxon>
        <taxon>Embryophyta</taxon>
        <taxon>Tracheophyta</taxon>
        <taxon>Spermatophyta</taxon>
        <taxon>Magnoliopsida</taxon>
        <taxon>Liliopsida</taxon>
        <taxon>Zingiberales</taxon>
        <taxon>Musaceae</taxon>
        <taxon>Musa</taxon>
    </lineage>
</organism>
<dbReference type="Proteomes" id="UP000317650">
    <property type="component" value="Chromosome 4"/>
</dbReference>
<accession>A0A4S8KI04</accession>
<feature type="region of interest" description="Disordered" evidence="1">
    <location>
        <begin position="1"/>
        <end position="24"/>
    </location>
</feature>
<comment type="caution">
    <text evidence="2">The sequence shown here is derived from an EMBL/GenBank/DDBJ whole genome shotgun (WGS) entry which is preliminary data.</text>
</comment>
<dbReference type="AlphaFoldDB" id="A0A4S8KI04"/>
<protein>
    <submittedName>
        <fullName evidence="2">Uncharacterized protein</fullName>
    </submittedName>
</protein>
<evidence type="ECO:0000256" key="1">
    <source>
        <dbReference type="SAM" id="MobiDB-lite"/>
    </source>
</evidence>
<evidence type="ECO:0000313" key="3">
    <source>
        <dbReference type="Proteomes" id="UP000317650"/>
    </source>
</evidence>